<protein>
    <recommendedName>
        <fullName evidence="15">PH domain-containing protein</fullName>
    </recommendedName>
</protein>
<keyword evidence="6" id="KW-1003">Cell membrane</keyword>
<dbReference type="GO" id="GO:0015485">
    <property type="term" value="F:cholesterol binding"/>
    <property type="evidence" value="ECO:0007669"/>
    <property type="project" value="TreeGrafter"/>
</dbReference>
<dbReference type="InterPro" id="IPR041680">
    <property type="entry name" value="PH_8"/>
</dbReference>
<evidence type="ECO:0000259" key="15">
    <source>
        <dbReference type="PROSITE" id="PS50003"/>
    </source>
</evidence>
<keyword evidence="5" id="KW-0813">Transport</keyword>
<comment type="similarity">
    <text evidence="4">Belongs to the OSBP family.</text>
</comment>
<dbReference type="Gene3D" id="2.30.29.30">
    <property type="entry name" value="Pleckstrin-homology domain (PH domain)/Phosphotyrosine-binding domain (PTB)"/>
    <property type="match status" value="1"/>
</dbReference>
<dbReference type="SMART" id="SM00233">
    <property type="entry name" value="PH"/>
    <property type="match status" value="1"/>
</dbReference>
<feature type="region of interest" description="Disordered" evidence="14">
    <location>
        <begin position="58"/>
        <end position="79"/>
    </location>
</feature>
<feature type="region of interest" description="Disordered" evidence="14">
    <location>
        <begin position="231"/>
        <end position="262"/>
    </location>
</feature>
<feature type="coiled-coil region" evidence="13">
    <location>
        <begin position="405"/>
        <end position="432"/>
    </location>
</feature>
<evidence type="ECO:0000256" key="12">
    <source>
        <dbReference type="ARBA" id="ARBA00023136"/>
    </source>
</evidence>
<keyword evidence="9" id="KW-0256">Endoplasmic reticulum</keyword>
<evidence type="ECO:0000256" key="14">
    <source>
        <dbReference type="SAM" id="MobiDB-lite"/>
    </source>
</evidence>
<evidence type="ECO:0000256" key="3">
    <source>
        <dbReference type="ARBA" id="ARBA00004586"/>
    </source>
</evidence>
<dbReference type="GO" id="GO:0005829">
    <property type="term" value="C:cytosol"/>
    <property type="evidence" value="ECO:0007669"/>
    <property type="project" value="UniProtKB-SubCell"/>
</dbReference>
<dbReference type="InterPro" id="IPR001849">
    <property type="entry name" value="PH_domain"/>
</dbReference>
<dbReference type="PANTHER" id="PTHR10972">
    <property type="entry name" value="OXYSTEROL-BINDING PROTEIN-RELATED"/>
    <property type="match status" value="1"/>
</dbReference>
<evidence type="ECO:0000256" key="1">
    <source>
        <dbReference type="ARBA" id="ARBA00004236"/>
    </source>
</evidence>
<evidence type="ECO:0000256" key="11">
    <source>
        <dbReference type="ARBA" id="ARBA00023121"/>
    </source>
</evidence>
<dbReference type="Gene3D" id="2.40.160.120">
    <property type="match status" value="1"/>
</dbReference>
<evidence type="ECO:0000256" key="9">
    <source>
        <dbReference type="ARBA" id="ARBA00022824"/>
    </source>
</evidence>
<name>A0A7R9HVQ7_9NEOP</name>
<dbReference type="GO" id="GO:0005634">
    <property type="term" value="C:nucleus"/>
    <property type="evidence" value="ECO:0007669"/>
    <property type="project" value="UniProtKB-ARBA"/>
</dbReference>
<evidence type="ECO:0000256" key="6">
    <source>
        <dbReference type="ARBA" id="ARBA00022475"/>
    </source>
</evidence>
<dbReference type="GO" id="GO:0097038">
    <property type="term" value="C:perinuclear endoplasmic reticulum"/>
    <property type="evidence" value="ECO:0007669"/>
    <property type="project" value="TreeGrafter"/>
</dbReference>
<dbReference type="InterPro" id="IPR037239">
    <property type="entry name" value="OSBP_sf"/>
</dbReference>
<feature type="compositionally biased region" description="Basic residues" evidence="14">
    <location>
        <begin position="321"/>
        <end position="334"/>
    </location>
</feature>
<accession>A0A7R9HVQ7</accession>
<evidence type="ECO:0000256" key="8">
    <source>
        <dbReference type="ARBA" id="ARBA00022553"/>
    </source>
</evidence>
<comment type="subcellular location">
    <subcellularLocation>
        <location evidence="1">Cell membrane</location>
    </subcellularLocation>
    <subcellularLocation>
        <location evidence="2">Cytoplasm</location>
        <location evidence="2">Cytosol</location>
    </subcellularLocation>
    <subcellularLocation>
        <location evidence="3">Endoplasmic reticulum membrane</location>
    </subcellularLocation>
</comment>
<keyword evidence="12" id="KW-0472">Membrane</keyword>
<dbReference type="GO" id="GO:0120015">
    <property type="term" value="F:sterol transfer activity"/>
    <property type="evidence" value="ECO:0007669"/>
    <property type="project" value="UniProtKB-ARBA"/>
</dbReference>
<keyword evidence="11" id="KW-0446">Lipid-binding</keyword>
<proteinExistence type="inferred from homology"/>
<evidence type="ECO:0000256" key="7">
    <source>
        <dbReference type="ARBA" id="ARBA00022490"/>
    </source>
</evidence>
<evidence type="ECO:0000256" key="4">
    <source>
        <dbReference type="ARBA" id="ARBA00008842"/>
    </source>
</evidence>
<dbReference type="FunFam" id="2.30.29.30:FF:000011">
    <property type="entry name" value="Oxysterol-binding protein"/>
    <property type="match status" value="1"/>
</dbReference>
<dbReference type="AlphaFoldDB" id="A0A7R9HVQ7"/>
<dbReference type="EMBL" id="OD564330">
    <property type="protein sequence ID" value="CAD7437852.1"/>
    <property type="molecule type" value="Genomic_DNA"/>
</dbReference>
<dbReference type="InterPro" id="IPR000648">
    <property type="entry name" value="Oxysterol-bd"/>
</dbReference>
<reference evidence="16" key="1">
    <citation type="submission" date="2020-11" db="EMBL/GenBank/DDBJ databases">
        <authorList>
            <person name="Tran Van P."/>
        </authorList>
    </citation>
    <scope>NUCLEOTIDE SEQUENCE</scope>
</reference>
<dbReference type="Pfam" id="PF15409">
    <property type="entry name" value="PH_8"/>
    <property type="match status" value="1"/>
</dbReference>
<dbReference type="GO" id="GO:0005886">
    <property type="term" value="C:plasma membrane"/>
    <property type="evidence" value="ECO:0007669"/>
    <property type="project" value="UniProtKB-SubCell"/>
</dbReference>
<evidence type="ECO:0000256" key="2">
    <source>
        <dbReference type="ARBA" id="ARBA00004514"/>
    </source>
</evidence>
<dbReference type="PANTHER" id="PTHR10972:SF203">
    <property type="entry name" value="OXYSTEROL-BINDING PROTEIN HOMOLOG 3"/>
    <property type="match status" value="1"/>
</dbReference>
<evidence type="ECO:0000256" key="5">
    <source>
        <dbReference type="ARBA" id="ARBA00022448"/>
    </source>
</evidence>
<dbReference type="GO" id="GO:0006699">
    <property type="term" value="P:bile acid biosynthetic process"/>
    <property type="evidence" value="ECO:0007669"/>
    <property type="project" value="UniProtKB-ARBA"/>
</dbReference>
<dbReference type="Pfam" id="PF01237">
    <property type="entry name" value="Oxysterol_BP"/>
    <property type="match status" value="1"/>
</dbReference>
<evidence type="ECO:0000256" key="10">
    <source>
        <dbReference type="ARBA" id="ARBA00023055"/>
    </source>
</evidence>
<keyword evidence="7" id="KW-0963">Cytoplasm</keyword>
<keyword evidence="8" id="KW-0597">Phosphoprotein</keyword>
<keyword evidence="13" id="KW-0175">Coiled coil</keyword>
<dbReference type="SUPFAM" id="SSF144000">
    <property type="entry name" value="Oxysterol-binding protein-like"/>
    <property type="match status" value="1"/>
</dbReference>
<gene>
    <name evidence="16" type="ORF">TBIB3V08_LOCUS454</name>
</gene>
<dbReference type="CDD" id="cd13287">
    <property type="entry name" value="PH_ORP3_ORP6_ORP7"/>
    <property type="match status" value="1"/>
</dbReference>
<keyword evidence="10" id="KW-0445">Lipid transport</keyword>
<dbReference type="GO" id="GO:0005789">
    <property type="term" value="C:endoplasmic reticulum membrane"/>
    <property type="evidence" value="ECO:0007669"/>
    <property type="project" value="UniProtKB-SubCell"/>
</dbReference>
<dbReference type="FunFam" id="2.40.160.120:FF:000001">
    <property type="entry name" value="Oxysterol-binding protein"/>
    <property type="match status" value="1"/>
</dbReference>
<feature type="compositionally biased region" description="Basic and acidic residues" evidence="14">
    <location>
        <begin position="65"/>
        <end position="79"/>
    </location>
</feature>
<dbReference type="SUPFAM" id="SSF50729">
    <property type="entry name" value="PH domain-like"/>
    <property type="match status" value="1"/>
</dbReference>
<organism evidence="16">
    <name type="scientific">Timema bartmani</name>
    <dbReference type="NCBI Taxonomy" id="61472"/>
    <lineage>
        <taxon>Eukaryota</taxon>
        <taxon>Metazoa</taxon>
        <taxon>Ecdysozoa</taxon>
        <taxon>Arthropoda</taxon>
        <taxon>Hexapoda</taxon>
        <taxon>Insecta</taxon>
        <taxon>Pterygota</taxon>
        <taxon>Neoptera</taxon>
        <taxon>Polyneoptera</taxon>
        <taxon>Phasmatodea</taxon>
        <taxon>Timematodea</taxon>
        <taxon>Timematoidea</taxon>
        <taxon>Timematidae</taxon>
        <taxon>Timema</taxon>
    </lineage>
</organism>
<feature type="domain" description="PH" evidence="15">
    <location>
        <begin position="111"/>
        <end position="206"/>
    </location>
</feature>
<evidence type="ECO:0000313" key="16">
    <source>
        <dbReference type="EMBL" id="CAD7437852.1"/>
    </source>
</evidence>
<evidence type="ECO:0000256" key="13">
    <source>
        <dbReference type="SAM" id="Coils"/>
    </source>
</evidence>
<dbReference type="InterPro" id="IPR011993">
    <property type="entry name" value="PH-like_dom_sf"/>
</dbReference>
<feature type="region of interest" description="Disordered" evidence="14">
    <location>
        <begin position="319"/>
        <end position="355"/>
    </location>
</feature>
<dbReference type="PROSITE" id="PS50003">
    <property type="entry name" value="PH_DOMAIN"/>
    <property type="match status" value="1"/>
</dbReference>
<feature type="region of interest" description="Disordered" evidence="14">
    <location>
        <begin position="1"/>
        <end position="27"/>
    </location>
</feature>
<sequence length="853" mass="95588">MDKKRSPQPPQRNKTKSVSAAIGSDSRIRTSISPSSAVKLNTTSALANYATEEVSIESNSLSAESNHELAPKTPPKDKDNLVLANKRAARRGSEWEILEGLKEGQRHDKKPDVFTGFLHKKRKWPLKGWHKRYFVLDKGMLVYAKSPGDIARGKLHGSVDIGLSVISTKEKRKRLDIDAEEFIYHLKAKTQDVFIRWLEQLKQHRLYRQHLLTFGNREVPTIRATVEDETLAGHRNQLPMTPPDLTPNKEGSLPRTKPPGPGGRLAAWVVDSSPPLDSVGKELAQVNHNIQQLSKILEQIEAMPTTDIEITSEGFSPNVKKDRKKFGLRKKKSSKGSSVDLTGSSPSKNIEPENASPLSVIQGSLKLALYTLTTERDRLKTALESDSSLVLNTGGSIGSSAGNMVAALRNSLNQALQQNSDLKSRLSRIHETADLSDLSSVGPTPEVLQKTFHASLSYSSSCLSASEFFDAEEYEACAEVICASGSSIKCMTGRRTKLPAPRPDTEGLSLWNLLCKNIGKDLSQVSMPVALNEPLNMLQRMCEELEYSELLDKAAEVDDPYERMVYIAAFAVSSYGSSYFRAGSKPFNPLLGETYECIREDKGFRFVSEQVSHHPAVSVCYAESRNFVFWQDARIKTKFWGKSMEFQPTVIKCKDDDAEGRLVVDIVVVIVTSLGTVNVSLPKHGDQYQWNKVTTCVHNLFGGQRWVDQYGELRISSGKKINCKLTFVKASYWSAKRHEVFGVITNEEGKVVRNLFGKWSEALYCGVAPSARCIWRPGTMPEDYELYYGFTRFAMELNEVDPDMAKYLPITDTRFRPDQSKTASNEDSWEYNGKYWDCRKSPGFVNMQFETLW</sequence>